<reference evidence="2" key="1">
    <citation type="submission" date="2022-07" db="EMBL/GenBank/DDBJ databases">
        <title>Genome sequencing of Photobacterium atrarenae GJH2-4.</title>
        <authorList>
            <person name="Park S.-J."/>
        </authorList>
    </citation>
    <scope>NUCLEOTIDE SEQUENCE</scope>
    <source>
        <strain evidence="2">GJH2-4</strain>
    </source>
</reference>
<dbReference type="Pfam" id="PF09012">
    <property type="entry name" value="FeoC"/>
    <property type="match status" value="1"/>
</dbReference>
<gene>
    <name evidence="2" type="ORF">NNL38_04550</name>
</gene>
<dbReference type="Proteomes" id="UP001057998">
    <property type="component" value="Chromosome 1"/>
</dbReference>
<name>A0ABY5GGW6_9GAMM</name>
<evidence type="ECO:0000259" key="1">
    <source>
        <dbReference type="Pfam" id="PF09012"/>
    </source>
</evidence>
<feature type="domain" description="Transcriptional regulator HTH-type FeoC" evidence="1">
    <location>
        <begin position="2"/>
        <end position="67"/>
    </location>
</feature>
<dbReference type="Gene3D" id="1.10.10.10">
    <property type="entry name" value="Winged helix-like DNA-binding domain superfamily/Winged helix DNA-binding domain"/>
    <property type="match status" value="1"/>
</dbReference>
<protein>
    <submittedName>
        <fullName evidence="2">FeoC-like transcriptional regulator</fullName>
    </submittedName>
</protein>
<organism evidence="2 3">
    <name type="scientific">Photobacterium atrarenae</name>
    <dbReference type="NCBI Taxonomy" id="865757"/>
    <lineage>
        <taxon>Bacteria</taxon>
        <taxon>Pseudomonadati</taxon>
        <taxon>Pseudomonadota</taxon>
        <taxon>Gammaproteobacteria</taxon>
        <taxon>Vibrionales</taxon>
        <taxon>Vibrionaceae</taxon>
        <taxon>Photobacterium</taxon>
    </lineage>
</organism>
<dbReference type="InterPro" id="IPR015102">
    <property type="entry name" value="Tscrpt_reg_HTH_FeoC"/>
</dbReference>
<keyword evidence="3" id="KW-1185">Reference proteome</keyword>
<evidence type="ECO:0000313" key="2">
    <source>
        <dbReference type="EMBL" id="UTV28523.1"/>
    </source>
</evidence>
<dbReference type="EMBL" id="CP101508">
    <property type="protein sequence ID" value="UTV28523.1"/>
    <property type="molecule type" value="Genomic_DNA"/>
</dbReference>
<accession>A0ABY5GGW6</accession>
<evidence type="ECO:0000313" key="3">
    <source>
        <dbReference type="Proteomes" id="UP001057998"/>
    </source>
</evidence>
<sequence length="80" mass="9088">MILQQFRQYLEARGKTSRAALAQHFGISEDGVDAMLEIWVQKGKLSKELAGCDGQPCCREASEVWYRWLSPHELAITVVH</sequence>
<proteinExistence type="predicted"/>
<dbReference type="InterPro" id="IPR036390">
    <property type="entry name" value="WH_DNA-bd_sf"/>
</dbReference>
<dbReference type="RefSeq" id="WP_255389840.1">
    <property type="nucleotide sequence ID" value="NZ_CP101508.1"/>
</dbReference>
<dbReference type="SUPFAM" id="SSF46785">
    <property type="entry name" value="Winged helix' DNA-binding domain"/>
    <property type="match status" value="1"/>
</dbReference>
<dbReference type="InterPro" id="IPR036388">
    <property type="entry name" value="WH-like_DNA-bd_sf"/>
</dbReference>